<feature type="compositionally biased region" description="Basic and acidic residues" evidence="1">
    <location>
        <begin position="261"/>
        <end position="271"/>
    </location>
</feature>
<dbReference type="OrthoDB" id="7482056at2759"/>
<organism evidence="2 3">
    <name type="scientific">Diatraea saccharalis</name>
    <name type="common">sugarcane borer</name>
    <dbReference type="NCBI Taxonomy" id="40085"/>
    <lineage>
        <taxon>Eukaryota</taxon>
        <taxon>Metazoa</taxon>
        <taxon>Ecdysozoa</taxon>
        <taxon>Arthropoda</taxon>
        <taxon>Hexapoda</taxon>
        <taxon>Insecta</taxon>
        <taxon>Pterygota</taxon>
        <taxon>Neoptera</taxon>
        <taxon>Endopterygota</taxon>
        <taxon>Lepidoptera</taxon>
        <taxon>Glossata</taxon>
        <taxon>Ditrysia</taxon>
        <taxon>Pyraloidea</taxon>
        <taxon>Crambidae</taxon>
        <taxon>Crambinae</taxon>
        <taxon>Diatraea</taxon>
    </lineage>
</organism>
<gene>
    <name evidence="2" type="ORF">DIATSA_LOCUS11467</name>
</gene>
<sequence length="271" mass="32021">MIPAISKIDNIKLDEDGYPDIQDLFPVLPVPQGRRSPDVDKSFDFDIERIDVNKFKKKMEKFAMTLINNNTLTDTRRQKIPYIKGSWGRARYTIIKAKVMDLMLQVIYMARHSIQSIERSKFFSTKDTGYRIAFTYTRLRRLWRRMMDIYTHIHKKIMHVTLYNTYYYYFKTEPLMLAHMRVIKLHTDFLNLWWVLIKVDGKYTSQLRGTSTTTKTTTTRAPEVTLAKSLETQITDRPTGPPRLPTPQRTTRTPLTTPTEEGSRVHKYDKK</sequence>
<accession>A0A9N9RDD4</accession>
<keyword evidence="3" id="KW-1185">Reference proteome</keyword>
<dbReference type="Proteomes" id="UP001153714">
    <property type="component" value="Chromosome 6"/>
</dbReference>
<name>A0A9N9RDD4_9NEOP</name>
<dbReference type="AlphaFoldDB" id="A0A9N9RDD4"/>
<evidence type="ECO:0000256" key="1">
    <source>
        <dbReference type="SAM" id="MobiDB-lite"/>
    </source>
</evidence>
<reference evidence="2" key="2">
    <citation type="submission" date="2022-10" db="EMBL/GenBank/DDBJ databases">
        <authorList>
            <consortium name="ENA_rothamsted_submissions"/>
            <consortium name="culmorum"/>
            <person name="King R."/>
        </authorList>
    </citation>
    <scope>NUCLEOTIDE SEQUENCE</scope>
</reference>
<dbReference type="EMBL" id="OU893337">
    <property type="protein sequence ID" value="CAG9794066.1"/>
    <property type="molecule type" value="Genomic_DNA"/>
</dbReference>
<evidence type="ECO:0000313" key="2">
    <source>
        <dbReference type="EMBL" id="CAG9794066.1"/>
    </source>
</evidence>
<feature type="compositionally biased region" description="Low complexity" evidence="1">
    <location>
        <begin position="246"/>
        <end position="259"/>
    </location>
</feature>
<proteinExistence type="predicted"/>
<feature type="region of interest" description="Disordered" evidence="1">
    <location>
        <begin position="229"/>
        <end position="271"/>
    </location>
</feature>
<reference evidence="2" key="1">
    <citation type="submission" date="2021-12" db="EMBL/GenBank/DDBJ databases">
        <authorList>
            <person name="King R."/>
        </authorList>
    </citation>
    <scope>NUCLEOTIDE SEQUENCE</scope>
</reference>
<evidence type="ECO:0000313" key="3">
    <source>
        <dbReference type="Proteomes" id="UP001153714"/>
    </source>
</evidence>
<protein>
    <submittedName>
        <fullName evidence="2">Uncharacterized protein</fullName>
    </submittedName>
</protein>